<proteinExistence type="predicted"/>
<feature type="non-terminal residue" evidence="1">
    <location>
        <position position="83"/>
    </location>
</feature>
<organism evidence="1 2">
    <name type="scientific">Candidatus Fonsibacter lacus</name>
    <dbReference type="NCBI Taxonomy" id="2576439"/>
    <lineage>
        <taxon>Bacteria</taxon>
        <taxon>Pseudomonadati</taxon>
        <taxon>Pseudomonadota</taxon>
        <taxon>Alphaproteobacteria</taxon>
        <taxon>Candidatus Pelagibacterales</taxon>
        <taxon>Candidatus Pelagibacterales incertae sedis</taxon>
        <taxon>Candidatus Fonsibacter</taxon>
    </lineage>
</organism>
<dbReference type="Gene3D" id="3.40.630.30">
    <property type="match status" value="1"/>
</dbReference>
<protein>
    <submittedName>
        <fullName evidence="1">Uncharacterized protein</fullName>
    </submittedName>
</protein>
<dbReference type="Pfam" id="PF13444">
    <property type="entry name" value="Acetyltransf_5"/>
    <property type="match status" value="1"/>
</dbReference>
<reference evidence="1" key="1">
    <citation type="submission" date="2018-10" db="EMBL/GenBank/DDBJ databases">
        <title>Iterative Subtractive Binning of Freshwater Chronoseries Metagenomes Recovers Nearly Complete Genomes from over Four Hundred Novel Species.</title>
        <authorList>
            <person name="Rodriguez-R L.M."/>
            <person name="Tsementzi D."/>
            <person name="Luo C."/>
            <person name="Konstantinidis K.T."/>
        </authorList>
    </citation>
    <scope>NUCLEOTIDE SEQUENCE</scope>
    <source>
        <strain evidence="1">WB8_1A_003</strain>
    </source>
</reference>
<dbReference type="SUPFAM" id="SSF55729">
    <property type="entry name" value="Acyl-CoA N-acyltransferases (Nat)"/>
    <property type="match status" value="1"/>
</dbReference>
<dbReference type="InterPro" id="IPR016181">
    <property type="entry name" value="Acyl_CoA_acyltransferase"/>
</dbReference>
<gene>
    <name evidence="1" type="ORF">EBX29_00285</name>
</gene>
<dbReference type="EMBL" id="RGMI01000004">
    <property type="protein sequence ID" value="NCU50211.1"/>
    <property type="molecule type" value="Genomic_DNA"/>
</dbReference>
<name>A0A966HMA3_9PROT</name>
<evidence type="ECO:0000313" key="1">
    <source>
        <dbReference type="EMBL" id="NCU50211.1"/>
    </source>
</evidence>
<sequence length="83" mass="9987">MVIIDNLKTKYLPKNFFVSTSNFFQPVFNCYLANSKSEIRKAQRLRYKIFFNERNGQKIFNLSSFKRDADKFDKYSDHIIVTF</sequence>
<accession>A0A966HMA3</accession>
<evidence type="ECO:0000313" key="2">
    <source>
        <dbReference type="Proteomes" id="UP000699985"/>
    </source>
</evidence>
<dbReference type="Proteomes" id="UP000699985">
    <property type="component" value="Unassembled WGS sequence"/>
</dbReference>
<dbReference type="AlphaFoldDB" id="A0A966HMA3"/>
<comment type="caution">
    <text evidence="1">The sequence shown here is derived from an EMBL/GenBank/DDBJ whole genome shotgun (WGS) entry which is preliminary data.</text>
</comment>